<comment type="cofactor">
    <cofactor evidence="4">
        <name>Fe(2+)</name>
        <dbReference type="ChEBI" id="CHEBI:29033"/>
    </cofactor>
    <text evidence="4">Binds 1 Fe(2+) ion per subunit.</text>
</comment>
<dbReference type="Ensembl" id="ENSPKIT00000009262.1">
    <property type="protein sequence ID" value="ENSPKIP00000028482.1"/>
    <property type="gene ID" value="ENSPKIG00000010109.1"/>
</dbReference>
<name>A0A3B3SCL0_9TELE</name>
<dbReference type="GeneTree" id="ENSGT00950000182913"/>
<dbReference type="GO" id="GO:0016121">
    <property type="term" value="P:carotene catabolic process"/>
    <property type="evidence" value="ECO:0007669"/>
    <property type="project" value="TreeGrafter"/>
</dbReference>
<keyword evidence="7" id="KW-1185">Reference proteome</keyword>
<dbReference type="KEGG" id="pki:111833019"/>
<dbReference type="AlphaFoldDB" id="A0A3B3SCL0"/>
<sequence>MQEIFGKNGTETAEPVKATISGCLPDWLQGTLLRIGPGMFNVGDTSYNHWFDGMALIHSFTFKDGEVYYQSKFLNSETYRKNMTANRIVVSEFGTMTYPDPCKNIFSRLFSHLSNIIPDFTDNNLINIIKYGKDYYTSSEVNYINKIDPETLNTTGRDNYRNHITLNLATAHPHYDDEGNTFNMGTSIIKLSQPNYVIFKVPAKASGKSSKNSVLKNVQQVCSVPCRSRYYPSYFHSFGLTENYIIFIEQPFKLDIIKLATAYFRGFSWASCLKYDKDDITLIHLVDRKTGKAVSKKFYADALVTFHHINAFEDEDHVVFDIIAYKDSKLYDMFYLSNLMKETDQFIETNKMSSPPVCQRFILPLKPNKGVTAGTNLVKLAGTKATAVQQEDGSVYCKPEALFEGLELPRINYKMNGKMYRYFYGSRVEWSPHPNKIGKVDIVTRRCAEWTEDECFPSEPIFVPSPDAVDEDDGVILSSVISQNPKKSPFLLVLDAKTMKELARATIEHSMHMDIHGIFIPQPDSC</sequence>
<keyword evidence="2 4" id="KW-0479">Metal-binding</keyword>
<feature type="binding site" evidence="4">
    <location>
        <position position="307"/>
    </location>
    <ligand>
        <name>Fe cation</name>
        <dbReference type="ChEBI" id="CHEBI:24875"/>
        <note>catalytic</note>
    </ligand>
</feature>
<evidence type="ECO:0000313" key="6">
    <source>
        <dbReference type="Ensembl" id="ENSPKIP00000028482.1"/>
    </source>
</evidence>
<evidence type="ECO:0000256" key="1">
    <source>
        <dbReference type="ARBA" id="ARBA00006787"/>
    </source>
</evidence>
<dbReference type="Pfam" id="PF03055">
    <property type="entry name" value="RPE65"/>
    <property type="match status" value="1"/>
</dbReference>
<dbReference type="InterPro" id="IPR004294">
    <property type="entry name" value="Carotenoid_Oase"/>
</dbReference>
<proteinExistence type="inferred from homology"/>
<evidence type="ECO:0000256" key="4">
    <source>
        <dbReference type="PIRSR" id="PIRSR604294-1"/>
    </source>
</evidence>
<evidence type="ECO:0000256" key="2">
    <source>
        <dbReference type="ARBA" id="ARBA00022723"/>
    </source>
</evidence>
<feature type="binding site" evidence="4">
    <location>
        <position position="236"/>
    </location>
    <ligand>
        <name>Fe cation</name>
        <dbReference type="ChEBI" id="CHEBI:24875"/>
        <note>catalytic</note>
    </ligand>
</feature>
<dbReference type="STRING" id="1676925.ENSPKIP00000028482"/>
<evidence type="ECO:0000256" key="5">
    <source>
        <dbReference type="RuleBase" id="RU003799"/>
    </source>
</evidence>
<accession>A0A3B3SCL0</accession>
<dbReference type="PANTHER" id="PTHR10543">
    <property type="entry name" value="BETA-CAROTENE DIOXYGENASE"/>
    <property type="match status" value="1"/>
</dbReference>
<keyword evidence="3 4" id="KW-0408">Iron</keyword>
<dbReference type="CTD" id="393580"/>
<dbReference type="OrthoDB" id="407010at2759"/>
<protein>
    <submittedName>
        <fullName evidence="6">Beta-carotene oxygenase 1, like</fullName>
    </submittedName>
</protein>
<dbReference type="PANTHER" id="PTHR10543:SF86">
    <property type="entry name" value="BETA,BETA-CAROTENE 15,15'-MONOOXYGENASE"/>
    <property type="match status" value="1"/>
</dbReference>
<dbReference type="Proteomes" id="UP000261540">
    <property type="component" value="Unplaced"/>
</dbReference>
<dbReference type="GO" id="GO:0046872">
    <property type="term" value="F:metal ion binding"/>
    <property type="evidence" value="ECO:0007669"/>
    <property type="project" value="UniProtKB-KW"/>
</dbReference>
<reference evidence="6" key="1">
    <citation type="submission" date="2025-08" db="UniProtKB">
        <authorList>
            <consortium name="Ensembl"/>
        </authorList>
    </citation>
    <scope>IDENTIFICATION</scope>
</reference>
<dbReference type="GO" id="GO:0010436">
    <property type="term" value="F:carotenoid dioxygenase activity"/>
    <property type="evidence" value="ECO:0007669"/>
    <property type="project" value="TreeGrafter"/>
</dbReference>
<organism evidence="6 7">
    <name type="scientific">Paramormyrops kingsleyae</name>
    <dbReference type="NCBI Taxonomy" id="1676925"/>
    <lineage>
        <taxon>Eukaryota</taxon>
        <taxon>Metazoa</taxon>
        <taxon>Chordata</taxon>
        <taxon>Craniata</taxon>
        <taxon>Vertebrata</taxon>
        <taxon>Euteleostomi</taxon>
        <taxon>Actinopterygii</taxon>
        <taxon>Neopterygii</taxon>
        <taxon>Teleostei</taxon>
        <taxon>Osteoglossocephala</taxon>
        <taxon>Osteoglossomorpha</taxon>
        <taxon>Osteoglossiformes</taxon>
        <taxon>Mormyridae</taxon>
        <taxon>Paramormyrops</taxon>
    </lineage>
</organism>
<dbReference type="GO" id="GO:0042574">
    <property type="term" value="P:retinal metabolic process"/>
    <property type="evidence" value="ECO:0007669"/>
    <property type="project" value="TreeGrafter"/>
</dbReference>
<feature type="binding site" evidence="4">
    <location>
        <position position="516"/>
    </location>
    <ligand>
        <name>Fe cation</name>
        <dbReference type="ChEBI" id="CHEBI:24875"/>
        <note>catalytic</note>
    </ligand>
</feature>
<comment type="similarity">
    <text evidence="1 5">Belongs to the carotenoid oxygenase family.</text>
</comment>
<dbReference type="GO" id="GO:0003834">
    <property type="term" value="F:beta-carotene 15,15'-dioxygenase activity"/>
    <property type="evidence" value="ECO:0007669"/>
    <property type="project" value="TreeGrafter"/>
</dbReference>
<evidence type="ECO:0000313" key="7">
    <source>
        <dbReference type="Proteomes" id="UP000261540"/>
    </source>
</evidence>
<feature type="binding site" evidence="4">
    <location>
        <position position="172"/>
    </location>
    <ligand>
        <name>Fe cation</name>
        <dbReference type="ChEBI" id="CHEBI:24875"/>
        <note>catalytic</note>
    </ligand>
</feature>
<evidence type="ECO:0000256" key="3">
    <source>
        <dbReference type="ARBA" id="ARBA00023004"/>
    </source>
</evidence>
<reference evidence="6" key="2">
    <citation type="submission" date="2025-09" db="UniProtKB">
        <authorList>
            <consortium name="Ensembl"/>
        </authorList>
    </citation>
    <scope>IDENTIFICATION</scope>
</reference>